<dbReference type="Gramene" id="OPUNC01G08780.1">
    <property type="protein sequence ID" value="OPUNC01G08780.1"/>
    <property type="gene ID" value="OPUNC01G08780"/>
</dbReference>
<dbReference type="Proteomes" id="UP000026962">
    <property type="component" value="Chromosome 1"/>
</dbReference>
<dbReference type="PANTHER" id="PTHR33086">
    <property type="entry name" value="OS05G0468200 PROTEIN-RELATED"/>
    <property type="match status" value="1"/>
</dbReference>
<dbReference type="EnsemblPlants" id="OPUNC01G08780.1">
    <property type="protein sequence ID" value="OPUNC01G08780.1"/>
    <property type="gene ID" value="OPUNC01G08780"/>
</dbReference>
<proteinExistence type="predicted"/>
<dbReference type="eggNOG" id="ENOG502R1GF">
    <property type="taxonomic scope" value="Eukaryota"/>
</dbReference>
<keyword evidence="4" id="KW-1185">Reference proteome</keyword>
<dbReference type="Pfam" id="PF07762">
    <property type="entry name" value="DUF1618"/>
    <property type="match status" value="1"/>
</dbReference>
<evidence type="ECO:0000313" key="3">
    <source>
        <dbReference type="EnsemblPlants" id="OPUNC01G08780.1"/>
    </source>
</evidence>
<evidence type="ECO:0000256" key="1">
    <source>
        <dbReference type="SAM" id="MobiDB-lite"/>
    </source>
</evidence>
<feature type="region of interest" description="Disordered" evidence="1">
    <location>
        <begin position="388"/>
        <end position="420"/>
    </location>
</feature>
<evidence type="ECO:0000313" key="4">
    <source>
        <dbReference type="Proteomes" id="UP000026962"/>
    </source>
</evidence>
<evidence type="ECO:0000259" key="2">
    <source>
        <dbReference type="Pfam" id="PF07762"/>
    </source>
</evidence>
<dbReference type="AlphaFoldDB" id="A0A0E0JG73"/>
<reference evidence="3" key="2">
    <citation type="submission" date="2018-05" db="EMBL/GenBank/DDBJ databases">
        <title>OpunRS2 (Oryza punctata Reference Sequence Version 2).</title>
        <authorList>
            <person name="Zhang J."/>
            <person name="Kudrna D."/>
            <person name="Lee S."/>
            <person name="Talag J."/>
            <person name="Welchert J."/>
            <person name="Wing R.A."/>
        </authorList>
    </citation>
    <scope>NUCLEOTIDE SEQUENCE [LARGE SCALE GENOMIC DNA]</scope>
</reference>
<sequence>MAPPSWVILSREPRVCGDGEGGNDPVLPQGADVALSLAAPPLVAVLSVSPRVSPAEVDPCARCKSPFVLALDPSAGLVLLLAPPPPSPDDSGDLRSWTDPDGNERTFRVSLIPRPLYFVCDVAAATASHVPDPERLIFNNDLGVIAAPGGGGGNYMVVELQTIVGDDEATLLCFSSVTGEWEEKDVDNPLPSWIWTFYDVICHDGKLWWVDTAAGLLFCDPFADEPDMKYVPLDMVQEDDLQSEDEDEDDDCGYCAERALATGRIVQLSDGKFRCVQVSSASDGAAPEVSMRTLVDPETAEWALEYAVSFADIWASESYKATKLPEKAPELRNAFVHPKNPDVLYFFPEKHLLGVDVRSRKVVEYEARDSSESVLPWKLPPALSAGLSREGAATANGANNGVPSASPASLPPSVPMESRL</sequence>
<dbReference type="OMA" id="ECEAHES"/>
<name>A0A0E0JG73_ORYPU</name>
<protein>
    <recommendedName>
        <fullName evidence="2">DUF1618 domain-containing protein</fullName>
    </recommendedName>
</protein>
<dbReference type="PANTHER" id="PTHR33086:SF44">
    <property type="entry name" value="OS03G0683600 PROTEIN"/>
    <property type="match status" value="1"/>
</dbReference>
<organism evidence="3">
    <name type="scientific">Oryza punctata</name>
    <name type="common">Red rice</name>
    <dbReference type="NCBI Taxonomy" id="4537"/>
    <lineage>
        <taxon>Eukaryota</taxon>
        <taxon>Viridiplantae</taxon>
        <taxon>Streptophyta</taxon>
        <taxon>Embryophyta</taxon>
        <taxon>Tracheophyta</taxon>
        <taxon>Spermatophyta</taxon>
        <taxon>Magnoliopsida</taxon>
        <taxon>Liliopsida</taxon>
        <taxon>Poales</taxon>
        <taxon>Poaceae</taxon>
        <taxon>BOP clade</taxon>
        <taxon>Oryzoideae</taxon>
        <taxon>Oryzeae</taxon>
        <taxon>Oryzinae</taxon>
        <taxon>Oryza</taxon>
    </lineage>
</organism>
<reference evidence="3" key="1">
    <citation type="submission" date="2015-04" db="UniProtKB">
        <authorList>
            <consortium name="EnsemblPlants"/>
        </authorList>
    </citation>
    <scope>IDENTIFICATION</scope>
</reference>
<accession>A0A0E0JG73</accession>
<feature type="domain" description="DUF1618" evidence="2">
    <location>
        <begin position="209"/>
        <end position="345"/>
    </location>
</feature>
<dbReference type="HOGENOM" id="CLU_028076_1_1_1"/>
<feature type="compositionally biased region" description="Low complexity" evidence="1">
    <location>
        <begin position="391"/>
        <end position="408"/>
    </location>
</feature>
<dbReference type="InterPro" id="IPR011676">
    <property type="entry name" value="DUF1618"/>
</dbReference>